<protein>
    <submittedName>
        <fullName evidence="4">Uncharacterized protein</fullName>
    </submittedName>
</protein>
<sequence>MPGLVHLDLGENFLLDLPPVESPSLERLYLGGNEIARLTIGWSTPNLTALVVDNNPITEVEHGFFENLKKLWQFSCNNCNLGPTLFNGTLEFHSETLRYVSLGGNNISSLESHAITGFTAETRIELWGNEIRNFTKESFLLMLENLAAGEGYIDLYGHLTSIPRKSRLVKLHVLCNSSSSSTNQAACGDLRDIHDGGVGPSEKKTPSRRRPPDTRTPQRFRIQKKSWDLQSPKPSWIPLPIALLCLLAFLSSHSHHSPPLSSRQCLPVFPYTRSRIWLILVERRYKSEAELGVQQEQYSSEDRRFPTDSRIPMGHPLRYFLAGSCAIFAFGALLNVYRDRPARSSSVRPFLNVPDASIGPETEIFCGRRSISRGPNQKVLSYSLFGVEGASRAAGPYETLVSGILDGVRKWYPGWVVRIYTNYSSENEEVASWMKSLEEKFPIVDFCHVENLPGIVGDVQTRQSNGRVWRYLPMMDPLVDAFASRDSDSPVSSGEAAAVKEWVESEYLLHAMKDHPAHHGPVFAGLWGAKVSQNRSFVHYLGRKMVFESKTSDDEGLDQDLLRDVLWDEAREHFLVPASFTCDEFVGGETRPFPTRRDGGFWLGSGTRYAPLVKECPLKCRPKVHPDWVYC</sequence>
<gene>
    <name evidence="4" type="ORF">DSTB1V02_LOCUS13398</name>
</gene>
<evidence type="ECO:0000313" key="5">
    <source>
        <dbReference type="Proteomes" id="UP000677054"/>
    </source>
</evidence>
<evidence type="ECO:0000256" key="2">
    <source>
        <dbReference type="ARBA" id="ARBA00022737"/>
    </source>
</evidence>
<dbReference type="InterPro" id="IPR050333">
    <property type="entry name" value="SLRP"/>
</dbReference>
<dbReference type="SUPFAM" id="SSF52075">
    <property type="entry name" value="Outer arm dynein light chain 1"/>
    <property type="match status" value="1"/>
</dbReference>
<feature type="compositionally biased region" description="Basic and acidic residues" evidence="3">
    <location>
        <begin position="189"/>
        <end position="213"/>
    </location>
</feature>
<dbReference type="EMBL" id="LR905798">
    <property type="protein sequence ID" value="CAD7253650.1"/>
    <property type="molecule type" value="Genomic_DNA"/>
</dbReference>
<proteinExistence type="predicted"/>
<dbReference type="OrthoDB" id="271226at2759"/>
<dbReference type="Gene3D" id="3.80.10.10">
    <property type="entry name" value="Ribonuclease Inhibitor"/>
    <property type="match status" value="1"/>
</dbReference>
<dbReference type="PANTHER" id="PTHR45712:SF22">
    <property type="entry name" value="INSULIN-LIKE GROWTH FACTOR-BINDING PROTEIN COMPLEX ACID LABILE SUBUNIT"/>
    <property type="match status" value="1"/>
</dbReference>
<evidence type="ECO:0000256" key="3">
    <source>
        <dbReference type="SAM" id="MobiDB-lite"/>
    </source>
</evidence>
<accession>A0A7R9AGL0</accession>
<dbReference type="InterPro" id="IPR032675">
    <property type="entry name" value="LRR_dom_sf"/>
</dbReference>
<name>A0A7R9AGL0_9CRUS</name>
<dbReference type="EMBL" id="CAJPEV010006281">
    <property type="protein sequence ID" value="CAG0904011.1"/>
    <property type="molecule type" value="Genomic_DNA"/>
</dbReference>
<feature type="region of interest" description="Disordered" evidence="3">
    <location>
        <begin position="179"/>
        <end position="224"/>
    </location>
</feature>
<evidence type="ECO:0000313" key="4">
    <source>
        <dbReference type="EMBL" id="CAD7253650.1"/>
    </source>
</evidence>
<keyword evidence="2" id="KW-0677">Repeat</keyword>
<evidence type="ECO:0000256" key="1">
    <source>
        <dbReference type="ARBA" id="ARBA00022614"/>
    </source>
</evidence>
<reference evidence="4" key="1">
    <citation type="submission" date="2020-11" db="EMBL/GenBank/DDBJ databases">
        <authorList>
            <person name="Tran Van P."/>
        </authorList>
    </citation>
    <scope>NUCLEOTIDE SEQUENCE</scope>
</reference>
<dbReference type="Proteomes" id="UP000677054">
    <property type="component" value="Unassembled WGS sequence"/>
</dbReference>
<dbReference type="AlphaFoldDB" id="A0A7R9AGL0"/>
<organism evidence="4">
    <name type="scientific">Darwinula stevensoni</name>
    <dbReference type="NCBI Taxonomy" id="69355"/>
    <lineage>
        <taxon>Eukaryota</taxon>
        <taxon>Metazoa</taxon>
        <taxon>Ecdysozoa</taxon>
        <taxon>Arthropoda</taxon>
        <taxon>Crustacea</taxon>
        <taxon>Oligostraca</taxon>
        <taxon>Ostracoda</taxon>
        <taxon>Podocopa</taxon>
        <taxon>Podocopida</taxon>
        <taxon>Darwinulocopina</taxon>
        <taxon>Darwinuloidea</taxon>
        <taxon>Darwinulidae</taxon>
        <taxon>Darwinula</taxon>
    </lineage>
</organism>
<keyword evidence="5" id="KW-1185">Reference proteome</keyword>
<dbReference type="PANTHER" id="PTHR45712">
    <property type="entry name" value="AGAP008170-PA"/>
    <property type="match status" value="1"/>
</dbReference>
<keyword evidence="1" id="KW-0433">Leucine-rich repeat</keyword>